<keyword evidence="2" id="KW-0813">Transport</keyword>
<dbReference type="AlphaFoldDB" id="T1EZ24"/>
<proteinExistence type="predicted"/>
<gene>
    <name evidence="17" type="primary">20201824</name>
    <name evidence="16" type="ORF">HELRODRAFT_167133</name>
</gene>
<dbReference type="InterPro" id="IPR019594">
    <property type="entry name" value="Glu/Gly-bd"/>
</dbReference>
<dbReference type="Gene3D" id="3.40.190.10">
    <property type="entry name" value="Periplasmic binding protein-like II"/>
    <property type="match status" value="2"/>
</dbReference>
<keyword evidence="6" id="KW-0406">Ion transport</keyword>
<dbReference type="OMA" id="WPSACNG"/>
<evidence type="ECO:0000256" key="8">
    <source>
        <dbReference type="ARBA" id="ARBA00023170"/>
    </source>
</evidence>
<protein>
    <recommendedName>
        <fullName evidence="19">Ionotropic glutamate receptor L-glutamate and glycine-binding domain-containing protein</fullName>
    </recommendedName>
</protein>
<feature type="domain" description="Ionotropic glutamate receptor C-terminal" evidence="14">
    <location>
        <begin position="80"/>
        <end position="329"/>
    </location>
</feature>
<keyword evidence="9" id="KW-0325">Glycoprotein</keyword>
<evidence type="ECO:0000259" key="14">
    <source>
        <dbReference type="SMART" id="SM00079"/>
    </source>
</evidence>
<dbReference type="GeneID" id="20201824"/>
<evidence type="ECO:0000259" key="13">
    <source>
        <dbReference type="SMART" id="SM00062"/>
    </source>
</evidence>
<evidence type="ECO:0000313" key="16">
    <source>
        <dbReference type="EMBL" id="ESO10626.1"/>
    </source>
</evidence>
<accession>T1EZ24</accession>
<dbReference type="GO" id="GO:0016020">
    <property type="term" value="C:membrane"/>
    <property type="evidence" value="ECO:0007669"/>
    <property type="project" value="UniProtKB-SubCell"/>
</dbReference>
<keyword evidence="3" id="KW-0812">Transmembrane</keyword>
<evidence type="ECO:0000256" key="6">
    <source>
        <dbReference type="ARBA" id="ARBA00023065"/>
    </source>
</evidence>
<dbReference type="FunFam" id="3.40.190.10:FF:000524">
    <property type="entry name" value="Putative glutamate receptor ionotropic kainate 5"/>
    <property type="match status" value="1"/>
</dbReference>
<dbReference type="GO" id="GO:0015276">
    <property type="term" value="F:ligand-gated monoatomic ion channel activity"/>
    <property type="evidence" value="ECO:0007669"/>
    <property type="project" value="InterPro"/>
</dbReference>
<evidence type="ECO:0000256" key="5">
    <source>
        <dbReference type="ARBA" id="ARBA00022989"/>
    </source>
</evidence>
<feature type="region of interest" description="Disordered" evidence="12">
    <location>
        <begin position="68"/>
        <end position="91"/>
    </location>
</feature>
<reference evidence="18" key="1">
    <citation type="submission" date="2012-12" db="EMBL/GenBank/DDBJ databases">
        <authorList>
            <person name="Hellsten U."/>
            <person name="Grimwood J."/>
            <person name="Chapman J.A."/>
            <person name="Shapiro H."/>
            <person name="Aerts A."/>
            <person name="Otillar R.P."/>
            <person name="Terry A.Y."/>
            <person name="Boore J.L."/>
            <person name="Simakov O."/>
            <person name="Marletaz F."/>
            <person name="Cho S.-J."/>
            <person name="Edsinger-Gonzales E."/>
            <person name="Havlak P."/>
            <person name="Kuo D.-H."/>
            <person name="Larsson T."/>
            <person name="Lv J."/>
            <person name="Arendt D."/>
            <person name="Savage R."/>
            <person name="Osoegawa K."/>
            <person name="de Jong P."/>
            <person name="Lindberg D.R."/>
            <person name="Seaver E.C."/>
            <person name="Weisblat D.A."/>
            <person name="Putnam N.H."/>
            <person name="Grigoriev I.V."/>
            <person name="Rokhsar D.S."/>
        </authorList>
    </citation>
    <scope>NUCLEOTIDE SEQUENCE</scope>
</reference>
<feature type="domain" description="Solute-binding protein family 3/N-terminal" evidence="13">
    <location>
        <begin position="79"/>
        <end position="330"/>
    </location>
</feature>
<evidence type="ECO:0000256" key="9">
    <source>
        <dbReference type="ARBA" id="ARBA00023180"/>
    </source>
</evidence>
<dbReference type="PANTHER" id="PTHR35936">
    <property type="entry name" value="MEMBRANE-BOUND LYTIC MUREIN TRANSGLYCOSYLASE F"/>
    <property type="match status" value="1"/>
</dbReference>
<organism evidence="17 18">
    <name type="scientific">Helobdella robusta</name>
    <name type="common">Californian leech</name>
    <dbReference type="NCBI Taxonomy" id="6412"/>
    <lineage>
        <taxon>Eukaryota</taxon>
        <taxon>Metazoa</taxon>
        <taxon>Spiralia</taxon>
        <taxon>Lophotrochozoa</taxon>
        <taxon>Annelida</taxon>
        <taxon>Clitellata</taxon>
        <taxon>Hirudinea</taxon>
        <taxon>Rhynchobdellida</taxon>
        <taxon>Glossiphoniidae</taxon>
        <taxon>Helobdella</taxon>
    </lineage>
</organism>
<evidence type="ECO:0000256" key="3">
    <source>
        <dbReference type="ARBA" id="ARBA00022692"/>
    </source>
</evidence>
<evidence type="ECO:0000256" key="4">
    <source>
        <dbReference type="ARBA" id="ARBA00022729"/>
    </source>
</evidence>
<keyword evidence="8" id="KW-0675">Receptor</keyword>
<dbReference type="PANTHER" id="PTHR35936:SF19">
    <property type="entry name" value="AMINO-ACID-BINDING PROTEIN YXEM-RELATED"/>
    <property type="match status" value="1"/>
</dbReference>
<dbReference type="SUPFAM" id="SSF53850">
    <property type="entry name" value="Periplasmic binding protein-like II"/>
    <property type="match status" value="1"/>
</dbReference>
<dbReference type="EnsemblMetazoa" id="HelroT167133">
    <property type="protein sequence ID" value="HelroP167133"/>
    <property type="gene ID" value="HelroG167133"/>
</dbReference>
<evidence type="ECO:0000259" key="15">
    <source>
        <dbReference type="SMART" id="SM00918"/>
    </source>
</evidence>
<dbReference type="KEGG" id="hro:HELRODRAFT_167133"/>
<reference evidence="16 18" key="2">
    <citation type="journal article" date="2013" name="Nature">
        <title>Insights into bilaterian evolution from three spiralian genomes.</title>
        <authorList>
            <person name="Simakov O."/>
            <person name="Marletaz F."/>
            <person name="Cho S.J."/>
            <person name="Edsinger-Gonzales E."/>
            <person name="Havlak P."/>
            <person name="Hellsten U."/>
            <person name="Kuo D.H."/>
            <person name="Larsson T."/>
            <person name="Lv J."/>
            <person name="Arendt D."/>
            <person name="Savage R."/>
            <person name="Osoegawa K."/>
            <person name="de Jong P."/>
            <person name="Grimwood J."/>
            <person name="Chapman J.A."/>
            <person name="Shapiro H."/>
            <person name="Aerts A."/>
            <person name="Otillar R.P."/>
            <person name="Terry A.Y."/>
            <person name="Boore J.L."/>
            <person name="Grigoriev I.V."/>
            <person name="Lindberg D.R."/>
            <person name="Seaver E.C."/>
            <person name="Weisblat D.A."/>
            <person name="Putnam N.H."/>
            <person name="Rokhsar D.S."/>
        </authorList>
    </citation>
    <scope>NUCLEOTIDE SEQUENCE</scope>
</reference>
<dbReference type="EMBL" id="AMQM01002680">
    <property type="status" value="NOT_ANNOTATED_CDS"/>
    <property type="molecule type" value="Genomic_DNA"/>
</dbReference>
<name>T1EZ24_HELRO</name>
<dbReference type="SMART" id="SM00062">
    <property type="entry name" value="PBPb"/>
    <property type="match status" value="1"/>
</dbReference>
<dbReference type="Pfam" id="PF10613">
    <property type="entry name" value="Lig_chan-Glu_bd"/>
    <property type="match status" value="1"/>
</dbReference>
<keyword evidence="7" id="KW-0472">Membrane</keyword>
<evidence type="ECO:0008006" key="19">
    <source>
        <dbReference type="Google" id="ProtNLM"/>
    </source>
</evidence>
<dbReference type="InParanoid" id="T1EZ24"/>
<dbReference type="HOGENOM" id="CLU_770037_0_0_1"/>
<keyword evidence="4" id="KW-0732">Signal</keyword>
<dbReference type="Proteomes" id="UP000015101">
    <property type="component" value="Unassembled WGS sequence"/>
</dbReference>
<keyword evidence="5" id="KW-1133">Transmembrane helix</keyword>
<evidence type="ECO:0000256" key="12">
    <source>
        <dbReference type="SAM" id="MobiDB-lite"/>
    </source>
</evidence>
<sequence length="360" mass="40481">MHYLNRKFKKIQPQLVATTTSYNQNLPQPQLATTTTCYNHNLLQPQHTTTTTCYKHNRLQPQFATTTTYHNLPQPQPATTTTYHKRHKEPPYCSEKDGNLEGFIPDLMKAIEEKTQMSFHLSKVEDGKFGSKNDRDAWDGMIGKVISSDASIAAGPITVTDERKEAVDFTVPFMSVDLSLIMLKQEDGAKKISSAKDLLNQTDLKIGVLKDGSTHSFFRQTKDTTFMKIYEAMIKDETNFVPSYQAGVEKIHKTTTSPKYAMIIESATADYYTVQKPCDLLSVKIINDTRNYALAVAKNWPQKEQLNKSIEELKKDGKLKELKTKWWPSACNGVSKTGAVGGATVFITLGAIFLSLMKSF</sequence>
<keyword evidence="18" id="KW-1185">Reference proteome</keyword>
<comment type="subcellular location">
    <subcellularLocation>
        <location evidence="1">Membrane</location>
        <topology evidence="1">Multi-pass membrane protein</topology>
    </subcellularLocation>
</comment>
<evidence type="ECO:0000313" key="18">
    <source>
        <dbReference type="Proteomes" id="UP000015101"/>
    </source>
</evidence>
<evidence type="ECO:0000256" key="7">
    <source>
        <dbReference type="ARBA" id="ARBA00023136"/>
    </source>
</evidence>
<feature type="domain" description="Ionotropic glutamate receptor L-glutamate and glycine-binding" evidence="15">
    <location>
        <begin position="91"/>
        <end position="147"/>
    </location>
</feature>
<dbReference type="InterPro" id="IPR001638">
    <property type="entry name" value="Solute-binding_3/MltF_N"/>
</dbReference>
<keyword evidence="11" id="KW-0407">Ion channel</keyword>
<evidence type="ECO:0000256" key="2">
    <source>
        <dbReference type="ARBA" id="ARBA00022448"/>
    </source>
</evidence>
<feature type="compositionally biased region" description="Polar residues" evidence="12">
    <location>
        <begin position="68"/>
        <end position="82"/>
    </location>
</feature>
<evidence type="ECO:0000313" key="17">
    <source>
        <dbReference type="EnsemblMetazoa" id="HelroP167133"/>
    </source>
</evidence>
<evidence type="ECO:0000256" key="1">
    <source>
        <dbReference type="ARBA" id="ARBA00004141"/>
    </source>
</evidence>
<dbReference type="InterPro" id="IPR001320">
    <property type="entry name" value="Iontro_rcpt_C"/>
</dbReference>
<evidence type="ECO:0000256" key="11">
    <source>
        <dbReference type="ARBA" id="ARBA00023303"/>
    </source>
</evidence>
<dbReference type="EMBL" id="KB095858">
    <property type="protein sequence ID" value="ESO10626.1"/>
    <property type="molecule type" value="Genomic_DNA"/>
</dbReference>
<dbReference type="CTD" id="20201824"/>
<dbReference type="SMART" id="SM00918">
    <property type="entry name" value="Lig_chan-Glu_bd"/>
    <property type="match status" value="1"/>
</dbReference>
<reference evidence="17" key="3">
    <citation type="submission" date="2015-06" db="UniProtKB">
        <authorList>
            <consortium name="EnsemblMetazoa"/>
        </authorList>
    </citation>
    <scope>IDENTIFICATION</scope>
</reference>
<keyword evidence="10" id="KW-1071">Ligand-gated ion channel</keyword>
<dbReference type="RefSeq" id="XP_009010895.1">
    <property type="nucleotide sequence ID" value="XM_009012647.1"/>
</dbReference>
<dbReference type="SMART" id="SM00079">
    <property type="entry name" value="PBPe"/>
    <property type="match status" value="1"/>
</dbReference>
<dbReference type="CDD" id="cd13685">
    <property type="entry name" value="PBP2_iGluR_non_NMDA_like"/>
    <property type="match status" value="1"/>
</dbReference>
<dbReference type="OrthoDB" id="9997229at2759"/>
<dbReference type="eggNOG" id="KOG1052">
    <property type="taxonomic scope" value="Eukaryota"/>
</dbReference>
<evidence type="ECO:0000256" key="10">
    <source>
        <dbReference type="ARBA" id="ARBA00023286"/>
    </source>
</evidence>